<dbReference type="PROSITE" id="PS50005">
    <property type="entry name" value="TPR"/>
    <property type="match status" value="1"/>
</dbReference>
<dbReference type="InterPro" id="IPR019734">
    <property type="entry name" value="TPR_rpt"/>
</dbReference>
<feature type="repeat" description="TPR" evidence="1">
    <location>
        <begin position="121"/>
        <end position="154"/>
    </location>
</feature>
<sequence>MCYNIVGTEEHVKSLRIINTVRDNLSRSDIEIPITGGSFGEGLDMRGSDVDLVKVISFIEVCENINVSFNPDKTYFTMETGETQPGYTLLRLIHKKHLAILELCNEKEEEEHFIASDSERAMSYNILGVVFKVLGDIESARYAFIRSIELESDPDLNTAFRNLLSIGGM</sequence>
<accession>A0A8S3RBJ7</accession>
<evidence type="ECO:0000313" key="2">
    <source>
        <dbReference type="EMBL" id="CAG2205568.1"/>
    </source>
</evidence>
<evidence type="ECO:0000256" key="1">
    <source>
        <dbReference type="PROSITE-ProRule" id="PRU00339"/>
    </source>
</evidence>
<proteinExistence type="predicted"/>
<evidence type="ECO:0000313" key="3">
    <source>
        <dbReference type="Proteomes" id="UP000683360"/>
    </source>
</evidence>
<dbReference type="EMBL" id="CAJPWZ010001025">
    <property type="protein sequence ID" value="CAG2205568.1"/>
    <property type="molecule type" value="Genomic_DNA"/>
</dbReference>
<dbReference type="OrthoDB" id="6158775at2759"/>
<evidence type="ECO:0008006" key="4">
    <source>
        <dbReference type="Google" id="ProtNLM"/>
    </source>
</evidence>
<reference evidence="2" key="1">
    <citation type="submission" date="2021-03" db="EMBL/GenBank/DDBJ databases">
        <authorList>
            <person name="Bekaert M."/>
        </authorList>
    </citation>
    <scope>NUCLEOTIDE SEQUENCE</scope>
</reference>
<keyword evidence="3" id="KW-1185">Reference proteome</keyword>
<dbReference type="Proteomes" id="UP000683360">
    <property type="component" value="Unassembled WGS sequence"/>
</dbReference>
<name>A0A8S3RBJ7_MYTED</name>
<organism evidence="2 3">
    <name type="scientific">Mytilus edulis</name>
    <name type="common">Blue mussel</name>
    <dbReference type="NCBI Taxonomy" id="6550"/>
    <lineage>
        <taxon>Eukaryota</taxon>
        <taxon>Metazoa</taxon>
        <taxon>Spiralia</taxon>
        <taxon>Lophotrochozoa</taxon>
        <taxon>Mollusca</taxon>
        <taxon>Bivalvia</taxon>
        <taxon>Autobranchia</taxon>
        <taxon>Pteriomorphia</taxon>
        <taxon>Mytilida</taxon>
        <taxon>Mytiloidea</taxon>
        <taxon>Mytilidae</taxon>
        <taxon>Mytilinae</taxon>
        <taxon>Mytilus</taxon>
    </lineage>
</organism>
<keyword evidence="1" id="KW-0802">TPR repeat</keyword>
<comment type="caution">
    <text evidence="2">The sequence shown here is derived from an EMBL/GenBank/DDBJ whole genome shotgun (WGS) entry which is preliminary data.</text>
</comment>
<protein>
    <recommendedName>
        <fullName evidence="4">Tetratricopeptide repeat protein</fullName>
    </recommendedName>
</protein>
<dbReference type="AlphaFoldDB" id="A0A8S3RBJ7"/>
<gene>
    <name evidence="2" type="ORF">MEDL_19964</name>
</gene>